<evidence type="ECO:0000256" key="3">
    <source>
        <dbReference type="ARBA" id="ARBA00023002"/>
    </source>
</evidence>
<keyword evidence="3" id="KW-0560">Oxidoreductase</keyword>
<keyword evidence="1" id="KW-0004">4Fe-4S</keyword>
<evidence type="ECO:0000313" key="7">
    <source>
        <dbReference type="EMBL" id="ACM93522.1"/>
    </source>
</evidence>
<dbReference type="InterPro" id="IPR050123">
    <property type="entry name" value="Prok_molybdopt-oxidoreductase"/>
</dbReference>
<keyword evidence="2" id="KW-0479">Metal-binding</keyword>
<evidence type="ECO:0000256" key="4">
    <source>
        <dbReference type="ARBA" id="ARBA00023004"/>
    </source>
</evidence>
<gene>
    <name evidence="7" type="ordered locus">NAMH_1314</name>
</gene>
<dbReference type="SUPFAM" id="SSF53706">
    <property type="entry name" value="Formate dehydrogenase/DMSO reductase, domains 1-3"/>
    <property type="match status" value="1"/>
</dbReference>
<name>B9L5R9_NAUPA</name>
<protein>
    <submittedName>
        <fullName evidence="7">Molybdopterin oxidoreductase</fullName>
    </submittedName>
</protein>
<dbReference type="Pfam" id="PF04879">
    <property type="entry name" value="Molybdop_Fe4S4"/>
    <property type="match status" value="1"/>
</dbReference>
<dbReference type="eggNOG" id="COG3383">
    <property type="taxonomic scope" value="Bacteria"/>
</dbReference>
<dbReference type="EMBL" id="CP001279">
    <property type="protein sequence ID" value="ACM93522.1"/>
    <property type="molecule type" value="Genomic_DNA"/>
</dbReference>
<dbReference type="SMART" id="SM00926">
    <property type="entry name" value="Molybdop_Fe4S4"/>
    <property type="match status" value="1"/>
</dbReference>
<evidence type="ECO:0000256" key="5">
    <source>
        <dbReference type="ARBA" id="ARBA00023014"/>
    </source>
</evidence>
<dbReference type="GO" id="GO:0051539">
    <property type="term" value="F:4 iron, 4 sulfur cluster binding"/>
    <property type="evidence" value="ECO:0007669"/>
    <property type="project" value="UniProtKB-KW"/>
</dbReference>
<dbReference type="GO" id="GO:0022904">
    <property type="term" value="P:respiratory electron transport chain"/>
    <property type="evidence" value="ECO:0007669"/>
    <property type="project" value="TreeGrafter"/>
</dbReference>
<dbReference type="PANTHER" id="PTHR43105">
    <property type="entry name" value="RESPIRATORY NITRATE REDUCTASE"/>
    <property type="match status" value="1"/>
</dbReference>
<dbReference type="Proteomes" id="UP000000448">
    <property type="component" value="Chromosome"/>
</dbReference>
<dbReference type="Pfam" id="PF00384">
    <property type="entry name" value="Molybdopterin"/>
    <property type="match status" value="1"/>
</dbReference>
<dbReference type="InterPro" id="IPR006656">
    <property type="entry name" value="Mopterin_OxRdtase"/>
</dbReference>
<dbReference type="PROSITE" id="PS51669">
    <property type="entry name" value="4FE4S_MOW_BIS_MGD"/>
    <property type="match status" value="1"/>
</dbReference>
<dbReference type="HOGENOM" id="CLU_000422_4_0_7"/>
<accession>B9L5R9</accession>
<dbReference type="GO" id="GO:0003954">
    <property type="term" value="F:NADH dehydrogenase activity"/>
    <property type="evidence" value="ECO:0007669"/>
    <property type="project" value="TreeGrafter"/>
</dbReference>
<dbReference type="Gene3D" id="3.40.228.10">
    <property type="entry name" value="Dimethylsulfoxide Reductase, domain 2"/>
    <property type="match status" value="1"/>
</dbReference>
<keyword evidence="8" id="KW-1185">Reference proteome</keyword>
<reference evidence="7 8" key="1">
    <citation type="journal article" date="2009" name="PLoS Genet.">
        <title>Adaptations to submarine hydrothermal environments exemplified by the genome of Nautilia profundicola.</title>
        <authorList>
            <person name="Campbell B.J."/>
            <person name="Smith J.L."/>
            <person name="Hanson T.E."/>
            <person name="Klotz M.G."/>
            <person name="Stein L.Y."/>
            <person name="Lee C.K."/>
            <person name="Wu D."/>
            <person name="Robinson J.M."/>
            <person name="Khouri H.M."/>
            <person name="Eisen J.A."/>
            <person name="Cary S.C."/>
        </authorList>
    </citation>
    <scope>NUCLEOTIDE SEQUENCE [LARGE SCALE GENOMIC DNA]</scope>
    <source>
        <strain evidence="8">ATCC BAA-1463 / DSM 18972 / AmH</strain>
    </source>
</reference>
<dbReference type="GO" id="GO:0046872">
    <property type="term" value="F:metal ion binding"/>
    <property type="evidence" value="ECO:0007669"/>
    <property type="project" value="UniProtKB-KW"/>
</dbReference>
<dbReference type="GO" id="GO:0043546">
    <property type="term" value="F:molybdopterin cofactor binding"/>
    <property type="evidence" value="ECO:0007669"/>
    <property type="project" value="InterPro"/>
</dbReference>
<dbReference type="Gene3D" id="3.40.50.740">
    <property type="match status" value="1"/>
</dbReference>
<dbReference type="AlphaFoldDB" id="B9L5R9"/>
<feature type="domain" description="4Fe-4S Mo/W bis-MGD-type" evidence="6">
    <location>
        <begin position="5"/>
        <end position="61"/>
    </location>
</feature>
<evidence type="ECO:0000313" key="8">
    <source>
        <dbReference type="Proteomes" id="UP000000448"/>
    </source>
</evidence>
<dbReference type="InterPro" id="IPR006657">
    <property type="entry name" value="MoPterin_dinucl-bd_dom"/>
</dbReference>
<keyword evidence="4" id="KW-0408">Iron</keyword>
<dbReference type="Gene3D" id="2.40.40.20">
    <property type="match status" value="1"/>
</dbReference>
<dbReference type="GO" id="GO:0016020">
    <property type="term" value="C:membrane"/>
    <property type="evidence" value="ECO:0007669"/>
    <property type="project" value="TreeGrafter"/>
</dbReference>
<organism evidence="7 8">
    <name type="scientific">Nautilia profundicola (strain ATCC BAA-1463 / DSM 18972 / AmH)</name>
    <dbReference type="NCBI Taxonomy" id="598659"/>
    <lineage>
        <taxon>Bacteria</taxon>
        <taxon>Pseudomonadati</taxon>
        <taxon>Campylobacterota</taxon>
        <taxon>Epsilonproteobacteria</taxon>
        <taxon>Nautiliales</taxon>
        <taxon>Nautiliaceae</taxon>
        <taxon>Nautilia</taxon>
    </lineage>
</organism>
<proteinExistence type="predicted"/>
<sequence>MEFENMQKTSVCTYCGVGCEIDAKVTDGKIEKILPVKEGKSSGGELCIKGKYGFDFLNERIDTHLVSYEFIEKNKDKFPFELSIRLANLYEYDEKFYRSPYSLALDLAAWKIKEILNEYTPNHIACIGGARTSIESAWLFQHFARNILKTPNVDNCARICHSPSLSGLKMSIGEGASSVEFDELFKADVIFIIGSNTTQAHPMVASRIIKAKRRGAKVIVADVREIPIMKFADISVILPFESNLLFLNAIAREMIEKDLINKDFIESRCVKYDEYKENIIKHPDSKEYFEKLRGFEHIRGQIEEIANLISKNKTIFAWGLGVTEHIDGTEAVNAISNLAMLSGNFGEGCGVLPLRGQNNVQGACDVGCLPYYGPDYTIPEKIGLMTPDVMDHLIDGRIKAIINMGEDILHVHPNLNKIKKAFENLEFLMVMEVMRNEITEKADIVFGVKSAYEKTGVYVNAERRLHLSTPLVECDMPDDWEILAEISKRLGSELEFKTSEDVFESCKKEVERFKGATYERLRKKSLCWPVRVDGSDSPVLHTESFSTPDGKGHFHYHPYHLRGEVKDLLENKRRWYLNTGRELPQYNNAAQTKPSGKLTKKYGEDILLVNEIHKNEISEFVKLRSKYGESNVLKVKFTKTVRPFTLYTTFHFAKSNINALFGDEHDHKVKTARFKSVEVEVINADNNS</sequence>
<dbReference type="PANTHER" id="PTHR43105:SF14">
    <property type="entry name" value="FORMATE DEHYDROGENASE H"/>
    <property type="match status" value="1"/>
</dbReference>
<dbReference type="InterPro" id="IPR006963">
    <property type="entry name" value="Mopterin_OxRdtase_4Fe-4S_dom"/>
</dbReference>
<dbReference type="SUPFAM" id="SSF50692">
    <property type="entry name" value="ADC-like"/>
    <property type="match status" value="1"/>
</dbReference>
<keyword evidence="5" id="KW-0411">Iron-sulfur</keyword>
<dbReference type="Gene3D" id="2.20.25.90">
    <property type="entry name" value="ADC-like domains"/>
    <property type="match status" value="1"/>
</dbReference>
<evidence type="ECO:0000259" key="6">
    <source>
        <dbReference type="PROSITE" id="PS51669"/>
    </source>
</evidence>
<dbReference type="STRING" id="598659.NAMH_1314"/>
<dbReference type="InterPro" id="IPR009010">
    <property type="entry name" value="Asp_de-COase-like_dom_sf"/>
</dbReference>
<dbReference type="KEGG" id="nam:NAMH_1314"/>
<dbReference type="Pfam" id="PF01568">
    <property type="entry name" value="Molydop_binding"/>
    <property type="match status" value="1"/>
</dbReference>
<evidence type="ECO:0000256" key="2">
    <source>
        <dbReference type="ARBA" id="ARBA00022723"/>
    </source>
</evidence>
<evidence type="ECO:0000256" key="1">
    <source>
        <dbReference type="ARBA" id="ARBA00022485"/>
    </source>
</evidence>